<evidence type="ECO:0000256" key="1">
    <source>
        <dbReference type="SAM" id="MobiDB-lite"/>
    </source>
</evidence>
<accession>A0A5N5L8T2</accession>
<protein>
    <submittedName>
        <fullName evidence="2">Uncharacterized protein</fullName>
    </submittedName>
</protein>
<organism evidence="2 3">
    <name type="scientific">Salix brachista</name>
    <dbReference type="NCBI Taxonomy" id="2182728"/>
    <lineage>
        <taxon>Eukaryota</taxon>
        <taxon>Viridiplantae</taxon>
        <taxon>Streptophyta</taxon>
        <taxon>Embryophyta</taxon>
        <taxon>Tracheophyta</taxon>
        <taxon>Spermatophyta</taxon>
        <taxon>Magnoliopsida</taxon>
        <taxon>eudicotyledons</taxon>
        <taxon>Gunneridae</taxon>
        <taxon>Pentapetalae</taxon>
        <taxon>rosids</taxon>
        <taxon>fabids</taxon>
        <taxon>Malpighiales</taxon>
        <taxon>Salicaceae</taxon>
        <taxon>Saliceae</taxon>
        <taxon>Salix</taxon>
    </lineage>
</organism>
<feature type="region of interest" description="Disordered" evidence="1">
    <location>
        <begin position="404"/>
        <end position="458"/>
    </location>
</feature>
<evidence type="ECO:0000313" key="3">
    <source>
        <dbReference type="Proteomes" id="UP000326939"/>
    </source>
</evidence>
<feature type="compositionally biased region" description="Polar residues" evidence="1">
    <location>
        <begin position="11"/>
        <end position="23"/>
    </location>
</feature>
<name>A0A5N5L8T2_9ROSI</name>
<dbReference type="PANTHER" id="PTHR31286:SF99">
    <property type="entry name" value="DUF4283 DOMAIN-CONTAINING PROTEIN"/>
    <property type="match status" value="1"/>
</dbReference>
<sequence>MPHNTNKKPHTNQPKKPQPSSGSWAEKVKITNAAARFTLEPLPRLPDGHRLRFTEDMLLETSEQWNRSMVGFFPGLRMPHHALQTIAMRVWKQHGLQKVISMSNRFSIFQFSLEEQNRISSLPVWVRLHGLPFPLWSKQGLSLAASMVGTPLSCDEQTFKGTRLEYARICVEIDASMPYVHKFEIDTPLSPVPATVEVTYEWKPSRCASCKVFGHACPIPAPTGPEPAVANLGNDPIPTPTMDQATPTQQEQQTLTTPDKTALSVASPNIQTQTSSHPVTSPTKQQNNNLVTHSQTKSLLVTSQLNSAQPTQLPVTSSDPVTQKATTVPSQHAPSTQLTICSPNTNETLNPTPLQAMQAPPPDMLLICQTEDHNNEVSRASVQATGRVEDMHLPLCLESRMAQLPPASPIPPSPNILNTTIHTQSPTCNQATASNKTNSSSSPQVKKKRGSRKGRGGI</sequence>
<feature type="region of interest" description="Disordered" evidence="1">
    <location>
        <begin position="233"/>
        <end position="287"/>
    </location>
</feature>
<dbReference type="Proteomes" id="UP000326939">
    <property type="component" value="Chromosome 10"/>
</dbReference>
<keyword evidence="3" id="KW-1185">Reference proteome</keyword>
<dbReference type="PANTHER" id="PTHR31286">
    <property type="entry name" value="GLYCINE-RICH CELL WALL STRUCTURAL PROTEIN 1.8-LIKE"/>
    <property type="match status" value="1"/>
</dbReference>
<reference evidence="3" key="1">
    <citation type="journal article" date="2019" name="Gigascience">
        <title>De novo genome assembly of the endangered Acer yangbiense, a plant species with extremely small populations endemic to Yunnan Province, China.</title>
        <authorList>
            <person name="Yang J."/>
            <person name="Wariss H.M."/>
            <person name="Tao L."/>
            <person name="Zhang R."/>
            <person name="Yun Q."/>
            <person name="Hollingsworth P."/>
            <person name="Dao Z."/>
            <person name="Luo G."/>
            <person name="Guo H."/>
            <person name="Ma Y."/>
            <person name="Sun W."/>
        </authorList>
    </citation>
    <scope>NUCLEOTIDE SEQUENCE [LARGE SCALE GENOMIC DNA]</scope>
    <source>
        <strain evidence="3">cv. br00</strain>
    </source>
</reference>
<dbReference type="AlphaFoldDB" id="A0A5N5L8T2"/>
<feature type="compositionally biased region" description="Polar residues" evidence="1">
    <location>
        <begin position="264"/>
        <end position="287"/>
    </location>
</feature>
<feature type="region of interest" description="Disordered" evidence="1">
    <location>
        <begin position="305"/>
        <end position="344"/>
    </location>
</feature>
<gene>
    <name evidence="2" type="ORF">DKX38_016717</name>
</gene>
<dbReference type="InterPro" id="IPR040256">
    <property type="entry name" value="At4g02000-like"/>
</dbReference>
<feature type="compositionally biased region" description="Polar residues" evidence="1">
    <location>
        <begin position="421"/>
        <end position="430"/>
    </location>
</feature>
<evidence type="ECO:0000313" key="2">
    <source>
        <dbReference type="EMBL" id="KAB5539184.1"/>
    </source>
</evidence>
<feature type="compositionally biased region" description="Low complexity" evidence="1">
    <location>
        <begin position="244"/>
        <end position="257"/>
    </location>
</feature>
<feature type="compositionally biased region" description="Basic residues" evidence="1">
    <location>
        <begin position="1"/>
        <end position="10"/>
    </location>
</feature>
<feature type="compositionally biased region" description="Basic residues" evidence="1">
    <location>
        <begin position="445"/>
        <end position="458"/>
    </location>
</feature>
<dbReference type="EMBL" id="VDCV01000010">
    <property type="protein sequence ID" value="KAB5539184.1"/>
    <property type="molecule type" value="Genomic_DNA"/>
</dbReference>
<feature type="compositionally biased region" description="Low complexity" evidence="1">
    <location>
        <begin position="431"/>
        <end position="442"/>
    </location>
</feature>
<comment type="caution">
    <text evidence="2">The sequence shown here is derived from an EMBL/GenBank/DDBJ whole genome shotgun (WGS) entry which is preliminary data.</text>
</comment>
<feature type="region of interest" description="Disordered" evidence="1">
    <location>
        <begin position="1"/>
        <end position="25"/>
    </location>
</feature>
<proteinExistence type="predicted"/>